<name>A0AAV3A322_PYXAD</name>
<evidence type="ECO:0000313" key="4">
    <source>
        <dbReference type="Proteomes" id="UP001181693"/>
    </source>
</evidence>
<protein>
    <recommendedName>
        <fullName evidence="2">PEHE domain-containing protein</fullName>
    </recommendedName>
</protein>
<dbReference type="PROSITE" id="PS52052">
    <property type="entry name" value="PEHE"/>
    <property type="match status" value="1"/>
</dbReference>
<feature type="compositionally biased region" description="Polar residues" evidence="1">
    <location>
        <begin position="719"/>
        <end position="731"/>
    </location>
</feature>
<feature type="compositionally biased region" description="Polar residues" evidence="1">
    <location>
        <begin position="121"/>
        <end position="133"/>
    </location>
</feature>
<dbReference type="InterPro" id="IPR029332">
    <property type="entry name" value="PEHE_dom"/>
</dbReference>
<dbReference type="Gene3D" id="6.10.250.3170">
    <property type="match status" value="1"/>
</dbReference>
<feature type="domain" description="PEHE" evidence="2">
    <location>
        <begin position="795"/>
        <end position="945"/>
    </location>
</feature>
<keyword evidence="4" id="KW-1185">Reference proteome</keyword>
<dbReference type="GO" id="GO:0035035">
    <property type="term" value="F:histone acetyltransferase binding"/>
    <property type="evidence" value="ECO:0007669"/>
    <property type="project" value="TreeGrafter"/>
</dbReference>
<feature type="compositionally biased region" description="Polar residues" evidence="1">
    <location>
        <begin position="741"/>
        <end position="760"/>
    </location>
</feature>
<dbReference type="PANTHER" id="PTHR22443:SF17">
    <property type="entry name" value="KAT8 REGULATORY NSL COMPLEX SUBUNIT 1-LIKE"/>
    <property type="match status" value="1"/>
</dbReference>
<dbReference type="GO" id="GO:0044545">
    <property type="term" value="C:NSL complex"/>
    <property type="evidence" value="ECO:0007669"/>
    <property type="project" value="TreeGrafter"/>
</dbReference>
<dbReference type="AlphaFoldDB" id="A0AAV3A322"/>
<reference evidence="3" key="1">
    <citation type="thesis" date="2020" institute="ProQuest LLC" country="789 East Eisenhower Parkway, Ann Arbor, MI, USA">
        <title>Comparative Genomics and Chromosome Evolution.</title>
        <authorList>
            <person name="Mudd A.B."/>
        </authorList>
    </citation>
    <scope>NUCLEOTIDE SEQUENCE</scope>
    <source>
        <strain evidence="3">1538</strain>
        <tissue evidence="3">Blood</tissue>
    </source>
</reference>
<feature type="region of interest" description="Disordered" evidence="1">
    <location>
        <begin position="349"/>
        <end position="393"/>
    </location>
</feature>
<feature type="region of interest" description="Disordered" evidence="1">
    <location>
        <begin position="1"/>
        <end position="267"/>
    </location>
</feature>
<feature type="compositionally biased region" description="Polar residues" evidence="1">
    <location>
        <begin position="980"/>
        <end position="1011"/>
    </location>
</feature>
<gene>
    <name evidence="3" type="ORF">GDO54_012900</name>
</gene>
<evidence type="ECO:0000256" key="1">
    <source>
        <dbReference type="SAM" id="MobiDB-lite"/>
    </source>
</evidence>
<comment type="caution">
    <text evidence="3">The sequence shown here is derived from an EMBL/GenBank/DDBJ whole genome shotgun (WGS) entry which is preliminary data.</text>
</comment>
<feature type="compositionally biased region" description="Basic and acidic residues" evidence="1">
    <location>
        <begin position="704"/>
        <end position="717"/>
    </location>
</feature>
<feature type="region of interest" description="Disordered" evidence="1">
    <location>
        <begin position="964"/>
        <end position="1011"/>
    </location>
</feature>
<dbReference type="Proteomes" id="UP001181693">
    <property type="component" value="Unassembled WGS sequence"/>
</dbReference>
<dbReference type="Pfam" id="PF15275">
    <property type="entry name" value="PEHE"/>
    <property type="match status" value="1"/>
</dbReference>
<dbReference type="EMBL" id="DYDO01000005">
    <property type="protein sequence ID" value="DBA25364.1"/>
    <property type="molecule type" value="Genomic_DNA"/>
</dbReference>
<evidence type="ECO:0000259" key="2">
    <source>
        <dbReference type="PROSITE" id="PS52052"/>
    </source>
</evidence>
<feature type="compositionally biased region" description="Basic and acidic residues" evidence="1">
    <location>
        <begin position="162"/>
        <end position="179"/>
    </location>
</feature>
<proteinExistence type="predicted"/>
<sequence length="1042" mass="113063">MADMAPALTGAAQEAPHRLKLSASTSPWKARSGLLLLNGDKGRPAREDGPRSGGRLEDGAEPGPEVAGKKPLRTVELMEIPEIAPGQRAEGVPGPRRPVLKEGMRRPQHLGPPESQEESLGPSSALNSAQWPPSCSALEASLPQDSSLCPSVSAPGPNATQERLERWKNGSGPPERRQDGTLGPPTQTAPLGNARGHLAGQDLAPKPTGRTEGLSRQPAPLDCASGAPSIELSVSQDCVPGPHVPPTPGSDSSHGPLDSQDNAPGPGVLCAVRSAQMSCRQQELGARARRLCRRLQVIQAKQVERHVRQQLSGLVEMLSERGAASLPGSPQVELDRLTCSSTARLRAAQGGFDSDATESSSGGESESEEVTESSEPERAEEEQSKAPGSNRHSEWRWAVERAAIICRWTWLQAQVSDLEFRIRQQTEIYKQIRCTKGSVVLGDSPHCEDSTTRQTASSSVVLNARGNLVPSSCPKTTPKAPLGDNPCDSLCNTPTPPPQNLEKQCSRLTQSVENVACQNPPTTPVCDSPGSQKSSRQVNGLINCVRSSASCNGSAEDLDPEEVLGKKPRMDTLSASPALSDSTCVAARTRPLRGHKKRSLVRSSDVSSLSRKPQKPLTMKCGCDPPTTCILCGCKTYAKTSHPNAIALNERIALMDPCYHPILSFPYDSPLHLHFEALLKEDRQFRVSNKLKILKLSQLAKKPQDAGRSMFRDDRQYKRASSPSINVSSPVTPRANPAAHQLSSLSDTPPSVSQQNSNSAALKRKRFENSYDIDNIVIPMSLVAASRVEKLQYKEILTPSWRILDSSEKDVLAADPQLEDLSDEAYLERHSANEELERSRWVSWTSAVPQRRGSRSSNKSDGRWTPQPPNSQGSSQQSASPDIRFQSLNDVPLSLSSAAAENPEPYSTVQCLSVHSRTRVLSWSEDTRSSTPEIPDDEEQIVLPWEPRSFPLMDRDFRALQNLPGTPSRGRTKPHPEVLFQTSNKPGTWTESIDSGTLPENLTPASKESPLPNSISVVRVRAHSGDKIASLEYFPPRPGNKR</sequence>
<feature type="compositionally biased region" description="Low complexity" evidence="1">
    <location>
        <begin position="870"/>
        <end position="880"/>
    </location>
</feature>
<dbReference type="PANTHER" id="PTHR22443">
    <property type="entry name" value="NON-SPECIFIC LETHAL 1, ISOFORM M"/>
    <property type="match status" value="1"/>
</dbReference>
<feature type="compositionally biased region" description="Acidic residues" evidence="1">
    <location>
        <begin position="365"/>
        <end position="374"/>
    </location>
</feature>
<organism evidence="3 4">
    <name type="scientific">Pyxicephalus adspersus</name>
    <name type="common">African bullfrog</name>
    <dbReference type="NCBI Taxonomy" id="30357"/>
    <lineage>
        <taxon>Eukaryota</taxon>
        <taxon>Metazoa</taxon>
        <taxon>Chordata</taxon>
        <taxon>Craniata</taxon>
        <taxon>Vertebrata</taxon>
        <taxon>Euteleostomi</taxon>
        <taxon>Amphibia</taxon>
        <taxon>Batrachia</taxon>
        <taxon>Anura</taxon>
        <taxon>Neobatrachia</taxon>
        <taxon>Ranoidea</taxon>
        <taxon>Pyxicephalidae</taxon>
        <taxon>Pyxicephalinae</taxon>
        <taxon>Pyxicephalus</taxon>
    </lineage>
</organism>
<dbReference type="InterPro" id="IPR026180">
    <property type="entry name" value="NSL1"/>
</dbReference>
<evidence type="ECO:0000313" key="3">
    <source>
        <dbReference type="EMBL" id="DBA25364.1"/>
    </source>
</evidence>
<feature type="compositionally biased region" description="Basic and acidic residues" evidence="1">
    <location>
        <begin position="40"/>
        <end position="58"/>
    </location>
</feature>
<accession>A0AAV3A322</accession>
<feature type="region of interest" description="Disordered" evidence="1">
    <location>
        <begin position="704"/>
        <end position="763"/>
    </location>
</feature>
<feature type="compositionally biased region" description="Basic and acidic residues" evidence="1">
    <location>
        <begin position="375"/>
        <end position="384"/>
    </location>
</feature>
<feature type="region of interest" description="Disordered" evidence="1">
    <location>
        <begin position="847"/>
        <end position="880"/>
    </location>
</feature>
<dbReference type="SMART" id="SM01300">
    <property type="entry name" value="PEHE"/>
    <property type="match status" value="1"/>
</dbReference>